<dbReference type="SUPFAM" id="SSF51735">
    <property type="entry name" value="NAD(P)-binding Rossmann-fold domains"/>
    <property type="match status" value="1"/>
</dbReference>
<dbReference type="InterPro" id="IPR002347">
    <property type="entry name" value="SDR_fam"/>
</dbReference>
<proteinExistence type="inferred from homology"/>
<sequence>MFDRLQGKVTCITGASSGFGEAAAILFAKHGSNLILTARREDRLKKVSEVISAEYPTVKVHIIKMDVSDHELVIESFKKLPSWAKDIDILVNNAGQSYGLDLVKDVPESTIDLVFNTNVKGLIFVSQQVLPSMLERNSGHIINVGSIAGQTAYPNGSIYCASKFAVHAISDSLRIETNSTKIRVSEINPGMAETEFSLVRFDGDEERAGNVYKGIEPMTADDIAEIIAFTASTHPRCVVSNVTALANGQANPFIVHRDL</sequence>
<evidence type="ECO:0000256" key="4">
    <source>
        <dbReference type="RuleBase" id="RU000363"/>
    </source>
</evidence>
<evidence type="ECO:0000256" key="1">
    <source>
        <dbReference type="ARBA" id="ARBA00006484"/>
    </source>
</evidence>
<dbReference type="STRING" id="133383.A0A1R0H424"/>
<dbReference type="PRINTS" id="PR00081">
    <property type="entry name" value="GDHRDH"/>
</dbReference>
<evidence type="ECO:0000313" key="6">
    <source>
        <dbReference type="Proteomes" id="UP000187455"/>
    </source>
</evidence>
<dbReference type="EMBL" id="LSSL01000715">
    <property type="protein sequence ID" value="OLY83874.1"/>
    <property type="molecule type" value="Genomic_DNA"/>
</dbReference>
<reference evidence="5 6" key="1">
    <citation type="journal article" date="2016" name="Mol. Biol. Evol.">
        <title>Genome-Wide Survey of Gut Fungi (Harpellales) Reveals the First Horizontally Transferred Ubiquitin Gene from a Mosquito Host.</title>
        <authorList>
            <person name="Wang Y."/>
            <person name="White M.M."/>
            <person name="Kvist S."/>
            <person name="Moncalvo J.M."/>
        </authorList>
    </citation>
    <scope>NUCLEOTIDE SEQUENCE [LARGE SCALE GENOMIC DNA]</scope>
    <source>
        <strain evidence="5 6">ALG-7-W6</strain>
    </source>
</reference>
<evidence type="ECO:0000256" key="3">
    <source>
        <dbReference type="ARBA" id="ARBA00023002"/>
    </source>
</evidence>
<dbReference type="Proteomes" id="UP000187455">
    <property type="component" value="Unassembled WGS sequence"/>
</dbReference>
<keyword evidence="2" id="KW-0521">NADP</keyword>
<dbReference type="InterPro" id="IPR036291">
    <property type="entry name" value="NAD(P)-bd_dom_sf"/>
</dbReference>
<comment type="caution">
    <text evidence="5">The sequence shown here is derived from an EMBL/GenBank/DDBJ whole genome shotgun (WGS) entry which is preliminary data.</text>
</comment>
<accession>A0A1R0H424</accession>
<organism evidence="5 6">
    <name type="scientific">Smittium mucronatum</name>
    <dbReference type="NCBI Taxonomy" id="133383"/>
    <lineage>
        <taxon>Eukaryota</taxon>
        <taxon>Fungi</taxon>
        <taxon>Fungi incertae sedis</taxon>
        <taxon>Zoopagomycota</taxon>
        <taxon>Kickxellomycotina</taxon>
        <taxon>Harpellomycetes</taxon>
        <taxon>Harpellales</taxon>
        <taxon>Legeriomycetaceae</taxon>
        <taxon>Smittium</taxon>
    </lineage>
</organism>
<evidence type="ECO:0000313" key="5">
    <source>
        <dbReference type="EMBL" id="OLY83874.1"/>
    </source>
</evidence>
<dbReference type="Gene3D" id="3.40.50.720">
    <property type="entry name" value="NAD(P)-binding Rossmann-like Domain"/>
    <property type="match status" value="1"/>
</dbReference>
<keyword evidence="6" id="KW-1185">Reference proteome</keyword>
<dbReference type="FunFam" id="3.40.50.720:FF:000047">
    <property type="entry name" value="NADP-dependent L-serine/L-allo-threonine dehydrogenase"/>
    <property type="match status" value="1"/>
</dbReference>
<dbReference type="PANTHER" id="PTHR42901:SF1">
    <property type="entry name" value="ALCOHOL DEHYDROGENASE"/>
    <property type="match status" value="1"/>
</dbReference>
<keyword evidence="3" id="KW-0560">Oxidoreductase</keyword>
<dbReference type="OrthoDB" id="6251714at2759"/>
<dbReference type="InterPro" id="IPR020904">
    <property type="entry name" value="Sc_DH/Rdtase_CS"/>
</dbReference>
<protein>
    <submittedName>
        <fullName evidence="5">Putative oxidoreductase</fullName>
    </submittedName>
</protein>
<dbReference type="PANTHER" id="PTHR42901">
    <property type="entry name" value="ALCOHOL DEHYDROGENASE"/>
    <property type="match status" value="1"/>
</dbReference>
<dbReference type="PROSITE" id="PS00061">
    <property type="entry name" value="ADH_SHORT"/>
    <property type="match status" value="1"/>
</dbReference>
<comment type="similarity">
    <text evidence="1 4">Belongs to the short-chain dehydrogenases/reductases (SDR) family.</text>
</comment>
<dbReference type="Pfam" id="PF00106">
    <property type="entry name" value="adh_short"/>
    <property type="match status" value="1"/>
</dbReference>
<evidence type="ECO:0000256" key="2">
    <source>
        <dbReference type="ARBA" id="ARBA00022857"/>
    </source>
</evidence>
<gene>
    <name evidence="5" type="ORF">AYI68_g1979</name>
</gene>
<dbReference type="GO" id="GO:0016616">
    <property type="term" value="F:oxidoreductase activity, acting on the CH-OH group of donors, NAD or NADP as acceptor"/>
    <property type="evidence" value="ECO:0007669"/>
    <property type="project" value="UniProtKB-ARBA"/>
</dbReference>
<name>A0A1R0H424_9FUNG</name>
<dbReference type="AlphaFoldDB" id="A0A1R0H424"/>
<dbReference type="PRINTS" id="PR00080">
    <property type="entry name" value="SDRFAMILY"/>
</dbReference>